<evidence type="ECO:0000313" key="2">
    <source>
        <dbReference type="Proteomes" id="UP001152798"/>
    </source>
</evidence>
<proteinExistence type="predicted"/>
<keyword evidence="2" id="KW-1185">Reference proteome</keyword>
<sequence length="41" mass="4715">MKKKEVKSQVHSVEVNVDQGDDTGAGFRFQFIVLYFVIINQ</sequence>
<protein>
    <submittedName>
        <fullName evidence="1">Uncharacterized protein</fullName>
    </submittedName>
</protein>
<reference evidence="1" key="1">
    <citation type="submission" date="2022-01" db="EMBL/GenBank/DDBJ databases">
        <authorList>
            <person name="King R."/>
        </authorList>
    </citation>
    <scope>NUCLEOTIDE SEQUENCE</scope>
</reference>
<dbReference type="EMBL" id="OV725080">
    <property type="protein sequence ID" value="CAH1400332.1"/>
    <property type="molecule type" value="Genomic_DNA"/>
</dbReference>
<evidence type="ECO:0000313" key="1">
    <source>
        <dbReference type="EMBL" id="CAH1400332.1"/>
    </source>
</evidence>
<accession>A0A9P0MRU7</accession>
<dbReference type="Proteomes" id="UP001152798">
    <property type="component" value="Chromosome 4"/>
</dbReference>
<name>A0A9P0MRU7_NEZVI</name>
<organism evidence="1 2">
    <name type="scientific">Nezara viridula</name>
    <name type="common">Southern green stink bug</name>
    <name type="synonym">Cimex viridulus</name>
    <dbReference type="NCBI Taxonomy" id="85310"/>
    <lineage>
        <taxon>Eukaryota</taxon>
        <taxon>Metazoa</taxon>
        <taxon>Ecdysozoa</taxon>
        <taxon>Arthropoda</taxon>
        <taxon>Hexapoda</taxon>
        <taxon>Insecta</taxon>
        <taxon>Pterygota</taxon>
        <taxon>Neoptera</taxon>
        <taxon>Paraneoptera</taxon>
        <taxon>Hemiptera</taxon>
        <taxon>Heteroptera</taxon>
        <taxon>Panheteroptera</taxon>
        <taxon>Pentatomomorpha</taxon>
        <taxon>Pentatomoidea</taxon>
        <taxon>Pentatomidae</taxon>
        <taxon>Pentatominae</taxon>
        <taxon>Nezara</taxon>
    </lineage>
</organism>
<gene>
    <name evidence="1" type="ORF">NEZAVI_LOCUS9596</name>
</gene>
<dbReference type="AlphaFoldDB" id="A0A9P0MRU7"/>